<organism evidence="1 2">
    <name type="scientific">Prorocentrum cordatum</name>
    <dbReference type="NCBI Taxonomy" id="2364126"/>
    <lineage>
        <taxon>Eukaryota</taxon>
        <taxon>Sar</taxon>
        <taxon>Alveolata</taxon>
        <taxon>Dinophyceae</taxon>
        <taxon>Prorocentrales</taxon>
        <taxon>Prorocentraceae</taxon>
        <taxon>Prorocentrum</taxon>
    </lineage>
</organism>
<proteinExistence type="predicted"/>
<accession>A0ABN9XP27</accession>
<comment type="caution">
    <text evidence="1">The sequence shown here is derived from an EMBL/GenBank/DDBJ whole genome shotgun (WGS) entry which is preliminary data.</text>
</comment>
<evidence type="ECO:0000313" key="1">
    <source>
        <dbReference type="EMBL" id="CAK0901576.1"/>
    </source>
</evidence>
<protein>
    <submittedName>
        <fullName evidence="1">Uncharacterized protein</fullName>
    </submittedName>
</protein>
<keyword evidence="2" id="KW-1185">Reference proteome</keyword>
<dbReference type="EMBL" id="CAUYUJ010020949">
    <property type="protein sequence ID" value="CAK0901576.1"/>
    <property type="molecule type" value="Genomic_DNA"/>
</dbReference>
<dbReference type="Proteomes" id="UP001189429">
    <property type="component" value="Unassembled WGS sequence"/>
</dbReference>
<evidence type="ECO:0000313" key="2">
    <source>
        <dbReference type="Proteomes" id="UP001189429"/>
    </source>
</evidence>
<name>A0ABN9XP27_9DINO</name>
<gene>
    <name evidence="1" type="ORF">PCOR1329_LOCUS78489</name>
</gene>
<sequence>MRFSGFDGATIKRLVGEGWTEWTKAMYDELGSISGSVFRTVSTLTVSSWQAAPMRDPVDATLAGSLLLDVLTRRRGASAEFYAVMREAWLFRRGRAGHRVPGTADQAMRSAPDTGDGRELIDSWVSLPRELACGPTALGALGAPSWLPGGGWWTCRSGCGAPIGGCPCGGRHCWFAGQMPRVAARPVRAKPDPAVLRSMGHGMADDYVTWLCTHVREASSLSSSRLGEIRNAALADSRGFGLPEGERRWMAGLNRLADYAWALSTRHWASACTRIAACHCDGERRWTAGVREAVAADVAHFKARIADRLGSEYGKLRQAHRWRGAPTWRALVELGADVAGRDASGKEFARRVRRYEGSLWSTGALDSFNALCGLLTDQAARAWFFGDCVLPRMEPNWSTQFEALAHGVAYFAVERALLERPPPTLVARDQLVWLLAVALHAFADLSAGNASALRLQGT</sequence>
<reference evidence="1" key="1">
    <citation type="submission" date="2023-10" db="EMBL/GenBank/DDBJ databases">
        <authorList>
            <person name="Chen Y."/>
            <person name="Shah S."/>
            <person name="Dougan E. K."/>
            <person name="Thang M."/>
            <person name="Chan C."/>
        </authorList>
    </citation>
    <scope>NUCLEOTIDE SEQUENCE [LARGE SCALE GENOMIC DNA]</scope>
</reference>